<proteinExistence type="predicted"/>
<accession>A0A9Q3BCK3</accession>
<evidence type="ECO:0000313" key="2">
    <source>
        <dbReference type="Proteomes" id="UP000765509"/>
    </source>
</evidence>
<gene>
    <name evidence="1" type="ORF">O181_002500</name>
</gene>
<evidence type="ECO:0000313" key="1">
    <source>
        <dbReference type="EMBL" id="MBW0462785.1"/>
    </source>
</evidence>
<organism evidence="1 2">
    <name type="scientific">Austropuccinia psidii MF-1</name>
    <dbReference type="NCBI Taxonomy" id="1389203"/>
    <lineage>
        <taxon>Eukaryota</taxon>
        <taxon>Fungi</taxon>
        <taxon>Dikarya</taxon>
        <taxon>Basidiomycota</taxon>
        <taxon>Pucciniomycotina</taxon>
        <taxon>Pucciniomycetes</taxon>
        <taxon>Pucciniales</taxon>
        <taxon>Sphaerophragmiaceae</taxon>
        <taxon>Austropuccinia</taxon>
    </lineage>
</organism>
<comment type="caution">
    <text evidence="1">The sequence shown here is derived from an EMBL/GenBank/DDBJ whole genome shotgun (WGS) entry which is preliminary data.</text>
</comment>
<keyword evidence="2" id="KW-1185">Reference proteome</keyword>
<name>A0A9Q3BCK3_9BASI</name>
<sequence length="103" mass="12189">MDSILEYYPRCLIQNYSPLPEIPNRNSSTVETIIYATPYFPVTGSPAYLELTCFAIRYLESTCSAWPHHRLSAQYGWAWNRPKKNNLFLNMWSDTGWDRKYEQ</sequence>
<protein>
    <submittedName>
        <fullName evidence="1">Uncharacterized protein</fullName>
    </submittedName>
</protein>
<dbReference type="EMBL" id="AVOT02000419">
    <property type="protein sequence ID" value="MBW0462785.1"/>
    <property type="molecule type" value="Genomic_DNA"/>
</dbReference>
<reference evidence="1" key="1">
    <citation type="submission" date="2021-03" db="EMBL/GenBank/DDBJ databases">
        <title>Draft genome sequence of rust myrtle Austropuccinia psidii MF-1, a brazilian biotype.</title>
        <authorList>
            <person name="Quecine M.C."/>
            <person name="Pachon D.M.R."/>
            <person name="Bonatelli M.L."/>
            <person name="Correr F.H."/>
            <person name="Franceschini L.M."/>
            <person name="Leite T.F."/>
            <person name="Margarido G.R.A."/>
            <person name="Almeida C.A."/>
            <person name="Ferrarezi J.A."/>
            <person name="Labate C.A."/>
        </authorList>
    </citation>
    <scope>NUCLEOTIDE SEQUENCE</scope>
    <source>
        <strain evidence="1">MF-1</strain>
    </source>
</reference>
<dbReference type="AlphaFoldDB" id="A0A9Q3BCK3"/>
<dbReference type="Proteomes" id="UP000765509">
    <property type="component" value="Unassembled WGS sequence"/>
</dbReference>